<sequence length="199" mass="21831">MGVDGPIGDGVAFRFREADSRLAIQYDPRVVSPGRMFDYIAQWHRTPLFEFTPTMDDDAIARFRAQPLRKVKIKLATPRNLAAIEDAAAPAALALRDLGEDYEAPVVTLELSMGHAKGHLADGAKQMTEGFLRMLGQGADVRGIVVTPDAGEGIDNEDINLLDQLLSDKDEIASPPNDPDAIYEACARHVERVLARHQQ</sequence>
<gene>
    <name evidence="1" type="ORF">GCM10022276_28920</name>
</gene>
<protein>
    <submittedName>
        <fullName evidence="1">Uncharacterized protein</fullName>
    </submittedName>
</protein>
<evidence type="ECO:0000313" key="2">
    <source>
        <dbReference type="Proteomes" id="UP001500827"/>
    </source>
</evidence>
<name>A0ABP7LUM1_9SPHN</name>
<keyword evidence="2" id="KW-1185">Reference proteome</keyword>
<comment type="caution">
    <text evidence="1">The sequence shown here is derived from an EMBL/GenBank/DDBJ whole genome shotgun (WGS) entry which is preliminary data.</text>
</comment>
<organism evidence="1 2">
    <name type="scientific">Sphingomonas limnosediminicola</name>
    <dbReference type="NCBI Taxonomy" id="940133"/>
    <lineage>
        <taxon>Bacteria</taxon>
        <taxon>Pseudomonadati</taxon>
        <taxon>Pseudomonadota</taxon>
        <taxon>Alphaproteobacteria</taxon>
        <taxon>Sphingomonadales</taxon>
        <taxon>Sphingomonadaceae</taxon>
        <taxon>Sphingomonas</taxon>
    </lineage>
</organism>
<accession>A0ABP7LUM1</accession>
<reference evidence="2" key="1">
    <citation type="journal article" date="2019" name="Int. J. Syst. Evol. Microbiol.">
        <title>The Global Catalogue of Microorganisms (GCM) 10K type strain sequencing project: providing services to taxonomists for standard genome sequencing and annotation.</title>
        <authorList>
            <consortium name="The Broad Institute Genomics Platform"/>
            <consortium name="The Broad Institute Genome Sequencing Center for Infectious Disease"/>
            <person name="Wu L."/>
            <person name="Ma J."/>
        </authorList>
    </citation>
    <scope>NUCLEOTIDE SEQUENCE [LARGE SCALE GENOMIC DNA]</scope>
    <source>
        <strain evidence="2">JCM 17543</strain>
    </source>
</reference>
<evidence type="ECO:0000313" key="1">
    <source>
        <dbReference type="EMBL" id="GAA3908849.1"/>
    </source>
</evidence>
<dbReference type="Proteomes" id="UP001500827">
    <property type="component" value="Unassembled WGS sequence"/>
</dbReference>
<proteinExistence type="predicted"/>
<dbReference type="EMBL" id="BAABBM010000001">
    <property type="protein sequence ID" value="GAA3908849.1"/>
    <property type="molecule type" value="Genomic_DNA"/>
</dbReference>